<dbReference type="GO" id="GO:0005634">
    <property type="term" value="C:nucleus"/>
    <property type="evidence" value="ECO:0007669"/>
    <property type="project" value="TreeGrafter"/>
</dbReference>
<evidence type="ECO:0000256" key="4">
    <source>
        <dbReference type="SAM" id="MobiDB-lite"/>
    </source>
</evidence>
<evidence type="ECO:0000256" key="3">
    <source>
        <dbReference type="ARBA" id="ARBA00034808"/>
    </source>
</evidence>
<dbReference type="SMART" id="SM00490">
    <property type="entry name" value="HELICc"/>
    <property type="match status" value="1"/>
</dbReference>
<comment type="catalytic activity">
    <reaction evidence="2">
        <text>Couples ATP hydrolysis with the unwinding of duplex DNA by translocating in the 3'-5' direction.</text>
        <dbReference type="EC" id="5.6.2.4"/>
    </reaction>
</comment>
<dbReference type="AlphaFoldDB" id="A0A8H7DWD9"/>
<dbReference type="InterPro" id="IPR001650">
    <property type="entry name" value="Helicase_C-like"/>
</dbReference>
<dbReference type="VEuPathDB" id="FungiDB:PC9H_000036"/>
<organism evidence="6 7">
    <name type="scientific">Pleurotus ostreatus</name>
    <name type="common">Oyster mushroom</name>
    <name type="synonym">White-rot fungus</name>
    <dbReference type="NCBI Taxonomy" id="5322"/>
    <lineage>
        <taxon>Eukaryota</taxon>
        <taxon>Fungi</taxon>
        <taxon>Dikarya</taxon>
        <taxon>Basidiomycota</taxon>
        <taxon>Agaricomycotina</taxon>
        <taxon>Agaricomycetes</taxon>
        <taxon>Agaricomycetidae</taxon>
        <taxon>Agaricales</taxon>
        <taxon>Pleurotineae</taxon>
        <taxon>Pleurotaceae</taxon>
        <taxon>Pleurotus</taxon>
    </lineage>
</organism>
<feature type="compositionally biased region" description="Polar residues" evidence="4">
    <location>
        <begin position="134"/>
        <end position="145"/>
    </location>
</feature>
<keyword evidence="7" id="KW-1185">Reference proteome</keyword>
<dbReference type="GO" id="GO:0043138">
    <property type="term" value="F:3'-5' DNA helicase activity"/>
    <property type="evidence" value="ECO:0007669"/>
    <property type="project" value="UniProtKB-EC"/>
</dbReference>
<gene>
    <name evidence="6" type="ORF">PC9H_000036</name>
</gene>
<evidence type="ECO:0000313" key="7">
    <source>
        <dbReference type="Proteomes" id="UP000623687"/>
    </source>
</evidence>
<sequence length="278" mass="30561">MTQAYREEELEKFRQDEVWGICSTDAFGMGMDLPDIKLVVQWRATCGLNTLFQRFGRAARGKGETGVGILLVDKKDLDDENGQRGSSKRKATNQNGPTPKRRALTSNVGQQAATESRCEPSNGDLMEVDMADSVDSSHVTATPSKLHTPVSMDPNECRKRYQKQGGNLGDRSAVGKGRLARGNDLGSPMDDYINAHLRGVCCQRIIPSTFFGNDRRSKSICRWLSKVGSNFIPKKAMTRTLPVTPTIVQAVVVVVPHQKVIAVSSVPRRHSRSTPSCT</sequence>
<dbReference type="GO" id="GO:0009378">
    <property type="term" value="F:four-way junction helicase activity"/>
    <property type="evidence" value="ECO:0007669"/>
    <property type="project" value="TreeGrafter"/>
</dbReference>
<feature type="region of interest" description="Disordered" evidence="4">
    <location>
        <begin position="77"/>
        <end position="182"/>
    </location>
</feature>
<dbReference type="GO" id="GO:0000724">
    <property type="term" value="P:double-strand break repair via homologous recombination"/>
    <property type="evidence" value="ECO:0007669"/>
    <property type="project" value="TreeGrafter"/>
</dbReference>
<dbReference type="OrthoDB" id="10261556at2759"/>
<dbReference type="Proteomes" id="UP000623687">
    <property type="component" value="Unassembled WGS sequence"/>
</dbReference>
<evidence type="ECO:0000259" key="5">
    <source>
        <dbReference type="PROSITE" id="PS51194"/>
    </source>
</evidence>
<dbReference type="GeneID" id="59369877"/>
<dbReference type="GO" id="GO:0005737">
    <property type="term" value="C:cytoplasm"/>
    <property type="evidence" value="ECO:0007669"/>
    <property type="project" value="TreeGrafter"/>
</dbReference>
<dbReference type="PANTHER" id="PTHR13710:SF120">
    <property type="entry name" value="BIFUNCTIONAL 3'-5' EXONUCLEASE_ATP-DEPENDENT HELICASE WRN"/>
    <property type="match status" value="1"/>
</dbReference>
<name>A0A8H7DWD9_PLEOS</name>
<dbReference type="GO" id="GO:0005694">
    <property type="term" value="C:chromosome"/>
    <property type="evidence" value="ECO:0007669"/>
    <property type="project" value="TreeGrafter"/>
</dbReference>
<comment type="caution">
    <text evidence="6">The sequence shown here is derived from an EMBL/GenBank/DDBJ whole genome shotgun (WGS) entry which is preliminary data.</text>
</comment>
<comment type="similarity">
    <text evidence="1">Belongs to the helicase family. RecQ subfamily.</text>
</comment>
<dbReference type="PROSITE" id="PS51194">
    <property type="entry name" value="HELICASE_CTER"/>
    <property type="match status" value="1"/>
</dbReference>
<evidence type="ECO:0000256" key="1">
    <source>
        <dbReference type="ARBA" id="ARBA00005446"/>
    </source>
</evidence>
<proteinExistence type="inferred from homology"/>
<dbReference type="RefSeq" id="XP_036635544.1">
    <property type="nucleotide sequence ID" value="XM_036769699.1"/>
</dbReference>
<dbReference type="EMBL" id="JACETU010000001">
    <property type="protein sequence ID" value="KAF7439700.1"/>
    <property type="molecule type" value="Genomic_DNA"/>
</dbReference>
<feature type="compositionally biased region" description="Polar residues" evidence="4">
    <location>
        <begin position="104"/>
        <end position="114"/>
    </location>
</feature>
<evidence type="ECO:0000256" key="2">
    <source>
        <dbReference type="ARBA" id="ARBA00034617"/>
    </source>
</evidence>
<feature type="domain" description="Helicase C-terminal" evidence="5">
    <location>
        <begin position="1"/>
        <end position="105"/>
    </location>
</feature>
<evidence type="ECO:0000313" key="6">
    <source>
        <dbReference type="EMBL" id="KAF7439700.1"/>
    </source>
</evidence>
<reference evidence="6" key="1">
    <citation type="submission" date="2019-07" db="EMBL/GenBank/DDBJ databases">
        <authorList>
            <person name="Palmer J.M."/>
        </authorList>
    </citation>
    <scope>NUCLEOTIDE SEQUENCE</scope>
    <source>
        <strain evidence="6">PC9</strain>
    </source>
</reference>
<accession>A0A8H7DWD9</accession>
<dbReference type="Pfam" id="PF00271">
    <property type="entry name" value="Helicase_C"/>
    <property type="match status" value="1"/>
</dbReference>
<dbReference type="EC" id="5.6.2.4" evidence="3"/>
<dbReference type="Gene3D" id="3.40.50.300">
    <property type="entry name" value="P-loop containing nucleotide triphosphate hydrolases"/>
    <property type="match status" value="1"/>
</dbReference>
<dbReference type="SUPFAM" id="SSF52540">
    <property type="entry name" value="P-loop containing nucleoside triphosphate hydrolases"/>
    <property type="match status" value="1"/>
</dbReference>
<protein>
    <recommendedName>
        <fullName evidence="3">DNA 3'-5' helicase</fullName>
        <ecNumber evidence="3">5.6.2.4</ecNumber>
    </recommendedName>
</protein>
<dbReference type="InterPro" id="IPR027417">
    <property type="entry name" value="P-loop_NTPase"/>
</dbReference>
<dbReference type="PANTHER" id="PTHR13710">
    <property type="entry name" value="DNA HELICASE RECQ FAMILY MEMBER"/>
    <property type="match status" value="1"/>
</dbReference>